<feature type="non-terminal residue" evidence="2">
    <location>
        <position position="319"/>
    </location>
</feature>
<feature type="compositionally biased region" description="Basic and acidic residues" evidence="1">
    <location>
        <begin position="163"/>
        <end position="177"/>
    </location>
</feature>
<feature type="compositionally biased region" description="Polar residues" evidence="1">
    <location>
        <begin position="180"/>
        <end position="190"/>
    </location>
</feature>
<accession>A0AAN5I5B3</accession>
<feature type="region of interest" description="Disordered" evidence="1">
    <location>
        <begin position="1"/>
        <end position="148"/>
    </location>
</feature>
<proteinExistence type="predicted"/>
<feature type="compositionally biased region" description="Low complexity" evidence="1">
    <location>
        <begin position="112"/>
        <end position="122"/>
    </location>
</feature>
<feature type="compositionally biased region" description="Basic and acidic residues" evidence="1">
    <location>
        <begin position="17"/>
        <end position="26"/>
    </location>
</feature>
<feature type="region of interest" description="Disordered" evidence="1">
    <location>
        <begin position="163"/>
        <end position="200"/>
    </location>
</feature>
<name>A0AAN5I5B3_9BILA</name>
<sequence length="319" mass="34943">MEALELARSFKIPRKGSKAETPRDHNSPSNGFMPGPSAAGSSSESRGGCGGNAQPVTPRLPPAPPRPMRTPKGMGAEEKQTLKRKSDHPSTPHHGHRSHHHGRKEQTPGGSTRPAADAAATTPRPPPPKQRRSAGGADRPSGSKAVADAVVDRIFGEIEFKEAEEQKRRAEAEREHSPVLNHSLQWQRASPSEEEHREKPRALTRDLLTKLKADDGMVKDFLNRETLMERLLGHKMMTGRLDSFMMMGFEKMRQSMEPRYSQSDMDLPPMDDPPGPPPVRVLSPGGTLLSDPCSSRHPISFMLSTRRGDSPAPPPPPPP</sequence>
<evidence type="ECO:0000313" key="2">
    <source>
        <dbReference type="EMBL" id="GMR52813.1"/>
    </source>
</evidence>
<reference evidence="3" key="1">
    <citation type="submission" date="2022-10" db="EMBL/GenBank/DDBJ databases">
        <title>Genome assembly of Pristionchus species.</title>
        <authorList>
            <person name="Yoshida K."/>
            <person name="Sommer R.J."/>
        </authorList>
    </citation>
    <scope>NUCLEOTIDE SEQUENCE [LARGE SCALE GENOMIC DNA]</scope>
    <source>
        <strain evidence="3">RS5460</strain>
    </source>
</reference>
<evidence type="ECO:0000313" key="3">
    <source>
        <dbReference type="Proteomes" id="UP001328107"/>
    </source>
</evidence>
<feature type="compositionally biased region" description="Basic and acidic residues" evidence="1">
    <location>
        <begin position="191"/>
        <end position="200"/>
    </location>
</feature>
<organism evidence="2 3">
    <name type="scientific">Pristionchus mayeri</name>
    <dbReference type="NCBI Taxonomy" id="1317129"/>
    <lineage>
        <taxon>Eukaryota</taxon>
        <taxon>Metazoa</taxon>
        <taxon>Ecdysozoa</taxon>
        <taxon>Nematoda</taxon>
        <taxon>Chromadorea</taxon>
        <taxon>Rhabditida</taxon>
        <taxon>Rhabditina</taxon>
        <taxon>Diplogasteromorpha</taxon>
        <taxon>Diplogasteroidea</taxon>
        <taxon>Neodiplogasteridae</taxon>
        <taxon>Pristionchus</taxon>
    </lineage>
</organism>
<feature type="compositionally biased region" description="Pro residues" evidence="1">
    <location>
        <begin position="58"/>
        <end position="68"/>
    </location>
</feature>
<dbReference type="AlphaFoldDB" id="A0AAN5I5B3"/>
<feature type="compositionally biased region" description="Basic residues" evidence="1">
    <location>
        <begin position="82"/>
        <end position="103"/>
    </location>
</feature>
<feature type="compositionally biased region" description="Low complexity" evidence="1">
    <location>
        <begin position="34"/>
        <end position="46"/>
    </location>
</feature>
<feature type="region of interest" description="Disordered" evidence="1">
    <location>
        <begin position="255"/>
        <end position="319"/>
    </location>
</feature>
<protein>
    <submittedName>
        <fullName evidence="2">Uncharacterized protein</fullName>
    </submittedName>
</protein>
<keyword evidence="3" id="KW-1185">Reference proteome</keyword>
<feature type="compositionally biased region" description="Pro residues" evidence="1">
    <location>
        <begin position="270"/>
        <end position="279"/>
    </location>
</feature>
<evidence type="ECO:0000256" key="1">
    <source>
        <dbReference type="SAM" id="MobiDB-lite"/>
    </source>
</evidence>
<dbReference type="EMBL" id="BTRK01000005">
    <property type="protein sequence ID" value="GMR52813.1"/>
    <property type="molecule type" value="Genomic_DNA"/>
</dbReference>
<dbReference type="Proteomes" id="UP001328107">
    <property type="component" value="Unassembled WGS sequence"/>
</dbReference>
<comment type="caution">
    <text evidence="2">The sequence shown here is derived from an EMBL/GenBank/DDBJ whole genome shotgun (WGS) entry which is preliminary data.</text>
</comment>
<gene>
    <name evidence="2" type="ORF">PMAYCL1PPCAC_23008</name>
</gene>